<dbReference type="EMBL" id="JAWZYT010004075">
    <property type="protein sequence ID" value="KAK4295443.1"/>
    <property type="molecule type" value="Genomic_DNA"/>
</dbReference>
<feature type="transmembrane region" description="Helical" evidence="5">
    <location>
        <begin position="27"/>
        <end position="52"/>
    </location>
</feature>
<evidence type="ECO:0000256" key="1">
    <source>
        <dbReference type="ARBA" id="ARBA00004141"/>
    </source>
</evidence>
<dbReference type="GO" id="GO:0016020">
    <property type="term" value="C:membrane"/>
    <property type="evidence" value="ECO:0007669"/>
    <property type="project" value="UniProtKB-SubCell"/>
</dbReference>
<comment type="caution">
    <text evidence="6">The sequence shown here is derived from an EMBL/GenBank/DDBJ whole genome shotgun (WGS) entry which is preliminary data.</text>
</comment>
<evidence type="ECO:0000313" key="7">
    <source>
        <dbReference type="Proteomes" id="UP001292094"/>
    </source>
</evidence>
<evidence type="ECO:0000256" key="5">
    <source>
        <dbReference type="SAM" id="Phobius"/>
    </source>
</evidence>
<sequence length="122" mass="13207">VLIETADGVQELEIVSSKEKHGSFRKAVPALPIPLAVLCLILNIIPGLGTFVSGLCVLCGYPTEYESKGAGVRWNILAALLQLILAPILVGLIWSMQRGVLLIQESLNKKIEERENQTAETA</sequence>
<accession>A0AAE1TRF7</accession>
<feature type="non-terminal residue" evidence="6">
    <location>
        <position position="1"/>
    </location>
</feature>
<keyword evidence="4 5" id="KW-0472">Membrane</keyword>
<dbReference type="InterPro" id="IPR026673">
    <property type="entry name" value="SPEC3/Stum"/>
</dbReference>
<keyword evidence="7" id="KW-1185">Reference proteome</keyword>
<protein>
    <submittedName>
        <fullName evidence="6">Uncharacterized protein</fullName>
    </submittedName>
</protein>
<evidence type="ECO:0000256" key="3">
    <source>
        <dbReference type="ARBA" id="ARBA00022989"/>
    </source>
</evidence>
<evidence type="ECO:0000256" key="4">
    <source>
        <dbReference type="ARBA" id="ARBA00023136"/>
    </source>
</evidence>
<dbReference type="Proteomes" id="UP001292094">
    <property type="component" value="Unassembled WGS sequence"/>
</dbReference>
<comment type="subcellular location">
    <subcellularLocation>
        <location evidence="1">Membrane</location>
        <topology evidence="1">Multi-pass membrane protein</topology>
    </subcellularLocation>
</comment>
<feature type="transmembrane region" description="Helical" evidence="5">
    <location>
        <begin position="72"/>
        <end position="94"/>
    </location>
</feature>
<reference evidence="6" key="1">
    <citation type="submission" date="2023-11" db="EMBL/GenBank/DDBJ databases">
        <title>Genome assemblies of two species of porcelain crab, Petrolisthes cinctipes and Petrolisthes manimaculis (Anomura: Porcellanidae).</title>
        <authorList>
            <person name="Angst P."/>
        </authorList>
    </citation>
    <scope>NUCLEOTIDE SEQUENCE</scope>
    <source>
        <strain evidence="6">PB745_02</strain>
        <tissue evidence="6">Gill</tissue>
    </source>
</reference>
<evidence type="ECO:0000256" key="2">
    <source>
        <dbReference type="ARBA" id="ARBA00022692"/>
    </source>
</evidence>
<keyword evidence="2 5" id="KW-0812">Transmembrane</keyword>
<proteinExistence type="predicted"/>
<dbReference type="PANTHER" id="PTHR21676">
    <property type="entry name" value="PROTEIN STUM"/>
    <property type="match status" value="1"/>
</dbReference>
<gene>
    <name evidence="6" type="ORF">Pmani_031992</name>
</gene>
<dbReference type="AlphaFoldDB" id="A0AAE1TRF7"/>
<organism evidence="6 7">
    <name type="scientific">Petrolisthes manimaculis</name>
    <dbReference type="NCBI Taxonomy" id="1843537"/>
    <lineage>
        <taxon>Eukaryota</taxon>
        <taxon>Metazoa</taxon>
        <taxon>Ecdysozoa</taxon>
        <taxon>Arthropoda</taxon>
        <taxon>Crustacea</taxon>
        <taxon>Multicrustacea</taxon>
        <taxon>Malacostraca</taxon>
        <taxon>Eumalacostraca</taxon>
        <taxon>Eucarida</taxon>
        <taxon>Decapoda</taxon>
        <taxon>Pleocyemata</taxon>
        <taxon>Anomura</taxon>
        <taxon>Galatheoidea</taxon>
        <taxon>Porcellanidae</taxon>
        <taxon>Petrolisthes</taxon>
    </lineage>
</organism>
<keyword evidence="3 5" id="KW-1133">Transmembrane helix</keyword>
<dbReference type="PANTHER" id="PTHR21676:SF1">
    <property type="entry name" value="PROTEIN STUM HOMOLOG"/>
    <property type="match status" value="1"/>
</dbReference>
<evidence type="ECO:0000313" key="6">
    <source>
        <dbReference type="EMBL" id="KAK4295443.1"/>
    </source>
</evidence>
<dbReference type="Pfam" id="PF15795">
    <property type="entry name" value="Spec3"/>
    <property type="match status" value="1"/>
</dbReference>
<name>A0AAE1TRF7_9EUCA</name>